<gene>
    <name evidence="3" type="ORF">ACFFLM_01540</name>
</gene>
<reference evidence="3 4" key="1">
    <citation type="submission" date="2024-09" db="EMBL/GenBank/DDBJ databases">
        <authorList>
            <person name="Sun Q."/>
            <person name="Mori K."/>
        </authorList>
    </citation>
    <scope>NUCLEOTIDE SEQUENCE [LARGE SCALE GENOMIC DNA]</scope>
    <source>
        <strain evidence="3 4">JCM 13503</strain>
    </source>
</reference>
<feature type="transmembrane region" description="Helical" evidence="1">
    <location>
        <begin position="103"/>
        <end position="124"/>
    </location>
</feature>
<evidence type="ECO:0000256" key="1">
    <source>
        <dbReference type="SAM" id="Phobius"/>
    </source>
</evidence>
<dbReference type="PROSITE" id="PS51257">
    <property type="entry name" value="PROKAR_LIPOPROTEIN"/>
    <property type="match status" value="1"/>
</dbReference>
<comment type="caution">
    <text evidence="3">The sequence shown here is derived from an EMBL/GenBank/DDBJ whole genome shotgun (WGS) entry which is preliminary data.</text>
</comment>
<accession>A0ABV6AT43</accession>
<keyword evidence="1" id="KW-1133">Transmembrane helix</keyword>
<organism evidence="3 4">
    <name type="scientific">Deinococcus oregonensis</name>
    <dbReference type="NCBI Taxonomy" id="1805970"/>
    <lineage>
        <taxon>Bacteria</taxon>
        <taxon>Thermotogati</taxon>
        <taxon>Deinococcota</taxon>
        <taxon>Deinococci</taxon>
        <taxon>Deinococcales</taxon>
        <taxon>Deinococcaceae</taxon>
        <taxon>Deinococcus</taxon>
    </lineage>
</organism>
<evidence type="ECO:0000313" key="4">
    <source>
        <dbReference type="Proteomes" id="UP001589733"/>
    </source>
</evidence>
<keyword evidence="4" id="KW-1185">Reference proteome</keyword>
<feature type="chain" id="PRO_5046122941" description="Lipoprotein" evidence="2">
    <location>
        <begin position="27"/>
        <end position="132"/>
    </location>
</feature>
<dbReference type="Proteomes" id="UP001589733">
    <property type="component" value="Unassembled WGS sequence"/>
</dbReference>
<evidence type="ECO:0008006" key="5">
    <source>
        <dbReference type="Google" id="ProtNLM"/>
    </source>
</evidence>
<feature type="signal peptide" evidence="2">
    <location>
        <begin position="1"/>
        <end position="26"/>
    </location>
</feature>
<evidence type="ECO:0000256" key="2">
    <source>
        <dbReference type="SAM" id="SignalP"/>
    </source>
</evidence>
<dbReference type="EMBL" id="JBHLYR010000008">
    <property type="protein sequence ID" value="MFB9990673.1"/>
    <property type="molecule type" value="Genomic_DNA"/>
</dbReference>
<keyword evidence="1" id="KW-0472">Membrane</keyword>
<dbReference type="RefSeq" id="WP_380004830.1">
    <property type="nucleotide sequence ID" value="NZ_JBHLYR010000008.1"/>
</dbReference>
<keyword evidence="2" id="KW-0732">Signal</keyword>
<sequence>MRRPVQAVLLCTAALISACAPPAVYGRGDSGAQIPFVWTAVVGTLPLAQTTEATAGEQYVTLPDCPRAAVQFQEIRRYGETEVRRACAAATEQANRTAQGVNLVGLVAILPGLWFLYALINGLVNSFSGGSR</sequence>
<evidence type="ECO:0000313" key="3">
    <source>
        <dbReference type="EMBL" id="MFB9990673.1"/>
    </source>
</evidence>
<proteinExistence type="predicted"/>
<protein>
    <recommendedName>
        <fullName evidence="5">Lipoprotein</fullName>
    </recommendedName>
</protein>
<keyword evidence="1" id="KW-0812">Transmembrane</keyword>
<name>A0ABV6AT43_9DEIO</name>